<reference evidence="3" key="1">
    <citation type="submission" date="2020-11" db="EMBL/GenBank/DDBJ databases">
        <authorList>
            <person name="Tran Van P."/>
        </authorList>
    </citation>
    <scope>NUCLEOTIDE SEQUENCE</scope>
</reference>
<feature type="domain" description="Apple" evidence="2">
    <location>
        <begin position="151"/>
        <end position="237"/>
    </location>
</feature>
<dbReference type="PANTHER" id="PTHR47327">
    <property type="entry name" value="FI18240P1-RELATED"/>
    <property type="match status" value="1"/>
</dbReference>
<gene>
    <name evidence="3" type="ORF">TBIB3V08_LOCUS1955</name>
</gene>
<dbReference type="PROSITE" id="PS50948">
    <property type="entry name" value="PAN"/>
    <property type="match status" value="2"/>
</dbReference>
<evidence type="ECO:0000259" key="2">
    <source>
        <dbReference type="PROSITE" id="PS50948"/>
    </source>
</evidence>
<feature type="compositionally biased region" description="Pro residues" evidence="1">
    <location>
        <begin position="372"/>
        <end position="381"/>
    </location>
</feature>
<evidence type="ECO:0000256" key="1">
    <source>
        <dbReference type="SAM" id="MobiDB-lite"/>
    </source>
</evidence>
<proteinExistence type="predicted"/>
<sequence>MVEVLGEALAMVEAMNTGTIIGQVEALEGPMGEGMVLEEAGGQATKGGARVKGQGGGAILDLHGIQVGRNGTPTDPGAGVQSLQSMEDIYRALLGTRTWASLDSLDHHWGPQKVRTPYLQNHIKVIVSEGESKGHIPSNNVFNQNTTDIKCFLRSRTGFRFARAIAKVSLTVPSLHECEAECANEKHFVCNTFSFRYSLEPAFPQDNCLLGEVVYRELDPYNDLIPDRDYDIYTRNEFARTCQPPFPVHGPHPPSETECFLRVRSGQRLNQAVVKDSLNVPSVVDCELECLRSRFFTCRIFSYRYGPAVIGGPLDNCQLSDWPFVELDSRRDLVEDVGYELYERGSYGHGCEVDRRPPRPPSYIPPVNTDRVPPPRPPQGPNKPTDELCYVGYGGPARLLPSSIRSSLRVPTEQDCKTECSRARDTFLFYCTAISFRTDVFGEGVHPDQKGGGKVQNYIEQQLSFVDGAKNKEKQLCHFIKVGPASEQLGHFPEVWAFPGNMNSPSDSVRHHDGGPNCLLSDIDQRDLRPGLDYVHQENHWMFAWNSLDPRCDPHDNPQTIGHYQDHFQDHLIPGPGGPEVWQRFTVSGRPCRYGTFCAENREAGFWSCELEGGDAGSFDYCCRPGHQCGYSEGFNYPWCYVGSAARDQWRPCSDRYFPYRGHTHGGPQSFPPRIPEGPNGPHHGSNGPYQGPNGPHEGLNGPRDPHGDPYGPPRYWPVAYLHAEGPPNSTVISPGDKQPALLLTKYDSQEGFDNYIDVNRYNYGKKMILFSPSKKNNTGVMNGSRFNSTPNHDLVRMDMKIDGSKTNQDSNKDKVLFEIVDEKDDLSSSEINNGGGDESVDLSLKASDNRHATINKLQPRLVRNDADKNKRPEVMERSVPKVWSWRDNDSDDQLPGPVEFRRKTIPRMAFVTATREVQSPKAQISSMAGSDKCVGSNRGESKGVGTLSPDDVVSGVRIGVGMDLETSISVWRVIQSATKANSEHMLVYFTDPLHTRYTPGSTT</sequence>
<dbReference type="EMBL" id="OD564668">
    <property type="protein sequence ID" value="CAD7439388.1"/>
    <property type="molecule type" value="Genomic_DNA"/>
</dbReference>
<dbReference type="SMART" id="SM00473">
    <property type="entry name" value="PAN_AP"/>
    <property type="match status" value="2"/>
</dbReference>
<dbReference type="AlphaFoldDB" id="A0A7R9HX63"/>
<feature type="compositionally biased region" description="Low complexity" evidence="1">
    <location>
        <begin position="677"/>
        <end position="689"/>
    </location>
</feature>
<feature type="region of interest" description="Disordered" evidence="1">
    <location>
        <begin position="922"/>
        <end position="947"/>
    </location>
</feature>
<accession>A0A7R9HX63</accession>
<feature type="region of interest" description="Disordered" evidence="1">
    <location>
        <begin position="350"/>
        <end position="385"/>
    </location>
</feature>
<dbReference type="InterPro" id="IPR003609">
    <property type="entry name" value="Pan_app"/>
</dbReference>
<dbReference type="Pfam" id="PF00024">
    <property type="entry name" value="PAN_1"/>
    <property type="match status" value="1"/>
</dbReference>
<feature type="domain" description="Apple" evidence="2">
    <location>
        <begin position="259"/>
        <end position="346"/>
    </location>
</feature>
<dbReference type="GO" id="GO:0009653">
    <property type="term" value="P:anatomical structure morphogenesis"/>
    <property type="evidence" value="ECO:0007669"/>
    <property type="project" value="TreeGrafter"/>
</dbReference>
<dbReference type="Gene3D" id="3.50.4.10">
    <property type="entry name" value="Hepatocyte Growth Factor"/>
    <property type="match status" value="2"/>
</dbReference>
<dbReference type="CDD" id="cd01099">
    <property type="entry name" value="PAN_AP_HGF"/>
    <property type="match status" value="2"/>
</dbReference>
<name>A0A7R9HX63_9NEOP</name>
<dbReference type="InterPro" id="IPR052774">
    <property type="entry name" value="Celegans_DevNeuronal_Protein"/>
</dbReference>
<organism evidence="3">
    <name type="scientific">Timema bartmani</name>
    <dbReference type="NCBI Taxonomy" id="61472"/>
    <lineage>
        <taxon>Eukaryota</taxon>
        <taxon>Metazoa</taxon>
        <taxon>Ecdysozoa</taxon>
        <taxon>Arthropoda</taxon>
        <taxon>Hexapoda</taxon>
        <taxon>Insecta</taxon>
        <taxon>Pterygota</taxon>
        <taxon>Neoptera</taxon>
        <taxon>Polyneoptera</taxon>
        <taxon>Phasmatodea</taxon>
        <taxon>Timematodea</taxon>
        <taxon>Timematoidea</taxon>
        <taxon>Timematidae</taxon>
        <taxon>Timema</taxon>
    </lineage>
</organism>
<protein>
    <recommendedName>
        <fullName evidence="2">Apple domain-containing protein</fullName>
    </recommendedName>
</protein>
<dbReference type="PANTHER" id="PTHR47327:SF13">
    <property type="entry name" value="APPLE DOMAIN-CONTAINING PROTEIN"/>
    <property type="match status" value="1"/>
</dbReference>
<evidence type="ECO:0000313" key="3">
    <source>
        <dbReference type="EMBL" id="CAD7439388.1"/>
    </source>
</evidence>
<feature type="region of interest" description="Disordered" evidence="1">
    <location>
        <begin position="664"/>
        <end position="712"/>
    </location>
</feature>
<dbReference type="SUPFAM" id="SSF57414">
    <property type="entry name" value="Hairpin loop containing domain-like"/>
    <property type="match status" value="2"/>
</dbReference>